<evidence type="ECO:0000313" key="3">
    <source>
        <dbReference type="EMBL" id="VEL11122.1"/>
    </source>
</evidence>
<evidence type="ECO:0000256" key="1">
    <source>
        <dbReference type="SAM" id="MobiDB-lite"/>
    </source>
</evidence>
<feature type="compositionally biased region" description="Low complexity" evidence="1">
    <location>
        <begin position="238"/>
        <end position="249"/>
    </location>
</feature>
<dbReference type="AlphaFoldDB" id="A0A3S5CD29"/>
<protein>
    <recommendedName>
        <fullName evidence="5">CUB domain-containing protein</fullName>
    </recommendedName>
</protein>
<keyword evidence="2" id="KW-0732">Signal</keyword>
<dbReference type="Proteomes" id="UP000784294">
    <property type="component" value="Unassembled WGS sequence"/>
</dbReference>
<feature type="region of interest" description="Disordered" evidence="1">
    <location>
        <begin position="238"/>
        <end position="295"/>
    </location>
</feature>
<keyword evidence="4" id="KW-1185">Reference proteome</keyword>
<dbReference type="InterPro" id="IPR035914">
    <property type="entry name" value="Sperma_CUB_dom_sf"/>
</dbReference>
<evidence type="ECO:0000256" key="2">
    <source>
        <dbReference type="SAM" id="SignalP"/>
    </source>
</evidence>
<evidence type="ECO:0008006" key="5">
    <source>
        <dbReference type="Google" id="ProtNLM"/>
    </source>
</evidence>
<gene>
    <name evidence="3" type="ORF">PXEA_LOCUS4562</name>
</gene>
<proteinExistence type="predicted"/>
<comment type="caution">
    <text evidence="3">The sequence shown here is derived from an EMBL/GenBank/DDBJ whole genome shotgun (WGS) entry which is preliminary data.</text>
</comment>
<accession>A0A3S5CD29</accession>
<feature type="compositionally biased region" description="Gly residues" evidence="1">
    <location>
        <begin position="146"/>
        <end position="160"/>
    </location>
</feature>
<evidence type="ECO:0000313" key="4">
    <source>
        <dbReference type="Proteomes" id="UP000784294"/>
    </source>
</evidence>
<dbReference type="SUPFAM" id="SSF49854">
    <property type="entry name" value="Spermadhesin, CUB domain"/>
    <property type="match status" value="1"/>
</dbReference>
<sequence>MHLCLLSLFVCGRTLLETTGKFSSPQLAKRLLKPDCPGCPGSAGDRQTEQDMANNLMQIMDWSPESESFYHPTSHTDYQITGMVGDGPGASSSANKTSWLHRKRGNFTLGTRRRRRLREIGSSPSEELNEDWRGGGGSVFNSEATEGGGNSGSSGNGGIEGSVGPVGGLLGGFTSLVYRPREQQFAADEVILCQWRINAVPGERVLLNFTLMDIRDSSLAALPSPTASPVSMSLTSVSTSSLTSGQSSQIGRSPKRTSSGDVGSAGESEEEEETEGGSDRGGGSDEAAGGVPGHGAMSRLLFTAQADASPGTPATGQSRSGSAEGGGGSLSCVDNYVEVRDGYHSKAPLIGKHLWCIIKLFTDL</sequence>
<feature type="signal peptide" evidence="2">
    <location>
        <begin position="1"/>
        <end position="16"/>
    </location>
</feature>
<dbReference type="Gene3D" id="2.60.120.290">
    <property type="entry name" value="Spermadhesin, CUB domain"/>
    <property type="match status" value="1"/>
</dbReference>
<organism evidence="3 4">
    <name type="scientific">Protopolystoma xenopodis</name>
    <dbReference type="NCBI Taxonomy" id="117903"/>
    <lineage>
        <taxon>Eukaryota</taxon>
        <taxon>Metazoa</taxon>
        <taxon>Spiralia</taxon>
        <taxon>Lophotrochozoa</taxon>
        <taxon>Platyhelminthes</taxon>
        <taxon>Monogenea</taxon>
        <taxon>Polyopisthocotylea</taxon>
        <taxon>Polystomatidea</taxon>
        <taxon>Polystomatidae</taxon>
        <taxon>Protopolystoma</taxon>
    </lineage>
</organism>
<feature type="region of interest" description="Disordered" evidence="1">
    <location>
        <begin position="307"/>
        <end position="329"/>
    </location>
</feature>
<name>A0A3S5CD29_9PLAT</name>
<dbReference type="EMBL" id="CAAALY010010896">
    <property type="protein sequence ID" value="VEL11122.1"/>
    <property type="molecule type" value="Genomic_DNA"/>
</dbReference>
<feature type="region of interest" description="Disordered" evidence="1">
    <location>
        <begin position="119"/>
        <end position="160"/>
    </location>
</feature>
<reference evidence="3" key="1">
    <citation type="submission" date="2018-11" db="EMBL/GenBank/DDBJ databases">
        <authorList>
            <consortium name="Pathogen Informatics"/>
        </authorList>
    </citation>
    <scope>NUCLEOTIDE SEQUENCE</scope>
</reference>
<feature type="chain" id="PRO_5018695580" description="CUB domain-containing protein" evidence="2">
    <location>
        <begin position="17"/>
        <end position="364"/>
    </location>
</feature>
<feature type="compositionally biased region" description="Acidic residues" evidence="1">
    <location>
        <begin position="267"/>
        <end position="276"/>
    </location>
</feature>